<evidence type="ECO:0000256" key="2">
    <source>
        <dbReference type="ARBA" id="ARBA00022448"/>
    </source>
</evidence>
<feature type="transmembrane region" description="Helical" evidence="6">
    <location>
        <begin position="105"/>
        <end position="124"/>
    </location>
</feature>
<dbReference type="GO" id="GO:0005886">
    <property type="term" value="C:plasma membrane"/>
    <property type="evidence" value="ECO:0007669"/>
    <property type="project" value="UniProtKB-SubCell"/>
</dbReference>
<dbReference type="OrthoDB" id="2314803at2"/>
<dbReference type="PANTHER" id="PTHR23520:SF5">
    <property type="entry name" value="TRANSPORTER, PUTATIVE (AFU_ORTHOLOGUE AFUA_3G04000)-RELATED"/>
    <property type="match status" value="1"/>
</dbReference>
<keyword evidence="2" id="KW-0813">Transport</keyword>
<feature type="transmembrane region" description="Helical" evidence="6">
    <location>
        <begin position="82"/>
        <end position="99"/>
    </location>
</feature>
<gene>
    <name evidence="8" type="ORF">SAMN02745196_01888</name>
</gene>
<evidence type="ECO:0000259" key="7">
    <source>
        <dbReference type="PROSITE" id="PS50850"/>
    </source>
</evidence>
<dbReference type="InterPro" id="IPR020846">
    <property type="entry name" value="MFS_dom"/>
</dbReference>
<feature type="transmembrane region" description="Helical" evidence="6">
    <location>
        <begin position="20"/>
        <end position="44"/>
    </location>
</feature>
<dbReference type="Pfam" id="PF07690">
    <property type="entry name" value="MFS_1"/>
    <property type="match status" value="1"/>
</dbReference>
<evidence type="ECO:0000256" key="6">
    <source>
        <dbReference type="SAM" id="Phobius"/>
    </source>
</evidence>
<feature type="transmembrane region" description="Helical" evidence="6">
    <location>
        <begin position="50"/>
        <end position="70"/>
    </location>
</feature>
<dbReference type="STRING" id="1121306.SAMN02745196_01888"/>
<keyword evidence="3 6" id="KW-0812">Transmembrane</keyword>
<dbReference type="SUPFAM" id="SSF103473">
    <property type="entry name" value="MFS general substrate transporter"/>
    <property type="match status" value="1"/>
</dbReference>
<sequence length="439" mass="47759">MSTIKNYIGDIKGSSRNSKLFLISYLFYAIQGGAYWTCYTVFIQMAFGELALGTMLSLNTLLVALFAIPMGALSSKVGYKKMLIFCNVLGTLTFGITALVPNMFFLLIITILTGPPSAAWDILAAPVINATTTEKQRTTMNSMMYAGYWAIVALVSNLSGNGIVALQSSFGLTEIGAYKAFLLITAIISLIGTIPVLFMTEIKIEKVTKAVNEKKKTFVQSFKEVANKEVLIYLVYMGLIGLGAGLFTPFFSNFFKSGLGLNPVQVGNVISAQYLAMVIGMLVCPLLVKKFGRISTLGISSLLSIPFMIIIANCNMFGSAMLPVLAVSFFMRSGLMNLAMPVMYTQILDFVEPDKRATLSGIQSTFRSGLTSISSFVAGIVMTIPAFTIGSIVVDGYTLPYYVASALYITATVILFKVYHKKYNRIEETTESEDLTKAS</sequence>
<evidence type="ECO:0000256" key="3">
    <source>
        <dbReference type="ARBA" id="ARBA00022692"/>
    </source>
</evidence>
<keyword evidence="4 6" id="KW-1133">Transmembrane helix</keyword>
<keyword evidence="9" id="KW-1185">Reference proteome</keyword>
<feature type="transmembrane region" description="Helical" evidence="6">
    <location>
        <begin position="178"/>
        <end position="199"/>
    </location>
</feature>
<proteinExistence type="predicted"/>
<dbReference type="PANTHER" id="PTHR23520">
    <property type="entry name" value="TRANSPORTER, PUTATIVE (AFU_ORTHOLOGUE AFUA_3G04000)-RELATED"/>
    <property type="match status" value="1"/>
</dbReference>
<feature type="transmembrane region" description="Helical" evidence="6">
    <location>
        <begin position="295"/>
        <end position="318"/>
    </location>
</feature>
<keyword evidence="5 6" id="KW-0472">Membrane</keyword>
<feature type="transmembrane region" description="Helical" evidence="6">
    <location>
        <begin position="369"/>
        <end position="393"/>
    </location>
</feature>
<evidence type="ECO:0000256" key="5">
    <source>
        <dbReference type="ARBA" id="ARBA00023136"/>
    </source>
</evidence>
<dbReference type="AlphaFoldDB" id="A0A1M5WUJ3"/>
<dbReference type="PROSITE" id="PS50850">
    <property type="entry name" value="MFS"/>
    <property type="match status" value="1"/>
</dbReference>
<feature type="transmembrane region" description="Helical" evidence="6">
    <location>
        <begin position="324"/>
        <end position="348"/>
    </location>
</feature>
<protein>
    <submittedName>
        <fullName evidence="8">Major Facilitator Superfamily protein</fullName>
    </submittedName>
</protein>
<evidence type="ECO:0000313" key="9">
    <source>
        <dbReference type="Proteomes" id="UP000184526"/>
    </source>
</evidence>
<feature type="transmembrane region" description="Helical" evidence="6">
    <location>
        <begin position="230"/>
        <end position="251"/>
    </location>
</feature>
<feature type="transmembrane region" description="Helical" evidence="6">
    <location>
        <begin position="145"/>
        <end position="166"/>
    </location>
</feature>
<evidence type="ECO:0000256" key="1">
    <source>
        <dbReference type="ARBA" id="ARBA00004651"/>
    </source>
</evidence>
<feature type="transmembrane region" description="Helical" evidence="6">
    <location>
        <begin position="271"/>
        <end position="288"/>
    </location>
</feature>
<accession>A0A1M5WUJ3</accession>
<dbReference type="EMBL" id="FQXP01000006">
    <property type="protein sequence ID" value="SHH91315.1"/>
    <property type="molecule type" value="Genomic_DNA"/>
</dbReference>
<dbReference type="Gene3D" id="1.20.1250.20">
    <property type="entry name" value="MFS general substrate transporter like domains"/>
    <property type="match status" value="2"/>
</dbReference>
<reference evidence="8 9" key="1">
    <citation type="submission" date="2016-11" db="EMBL/GenBank/DDBJ databases">
        <authorList>
            <person name="Jaros S."/>
            <person name="Januszkiewicz K."/>
            <person name="Wedrychowicz H."/>
        </authorList>
    </citation>
    <scope>NUCLEOTIDE SEQUENCE [LARGE SCALE GENOMIC DNA]</scope>
    <source>
        <strain evidence="8 9">DSM 3089</strain>
    </source>
</reference>
<feature type="transmembrane region" description="Helical" evidence="6">
    <location>
        <begin position="399"/>
        <end position="419"/>
    </location>
</feature>
<evidence type="ECO:0000256" key="4">
    <source>
        <dbReference type="ARBA" id="ARBA00022989"/>
    </source>
</evidence>
<feature type="domain" description="Major facilitator superfamily (MFS) profile" evidence="7">
    <location>
        <begin position="1"/>
        <end position="423"/>
    </location>
</feature>
<dbReference type="GO" id="GO:0022857">
    <property type="term" value="F:transmembrane transporter activity"/>
    <property type="evidence" value="ECO:0007669"/>
    <property type="project" value="InterPro"/>
</dbReference>
<dbReference type="RefSeq" id="WP_072831769.1">
    <property type="nucleotide sequence ID" value="NZ_FQXP01000006.1"/>
</dbReference>
<dbReference type="Proteomes" id="UP000184526">
    <property type="component" value="Unassembled WGS sequence"/>
</dbReference>
<comment type="subcellular location">
    <subcellularLocation>
        <location evidence="1">Cell membrane</location>
        <topology evidence="1">Multi-pass membrane protein</topology>
    </subcellularLocation>
</comment>
<dbReference type="InterPro" id="IPR011701">
    <property type="entry name" value="MFS"/>
</dbReference>
<evidence type="ECO:0000313" key="8">
    <source>
        <dbReference type="EMBL" id="SHH91315.1"/>
    </source>
</evidence>
<name>A0A1M5WUJ3_9CLOT</name>
<organism evidence="8 9">
    <name type="scientific">Clostridium collagenovorans DSM 3089</name>
    <dbReference type="NCBI Taxonomy" id="1121306"/>
    <lineage>
        <taxon>Bacteria</taxon>
        <taxon>Bacillati</taxon>
        <taxon>Bacillota</taxon>
        <taxon>Clostridia</taxon>
        <taxon>Eubacteriales</taxon>
        <taxon>Clostridiaceae</taxon>
        <taxon>Clostridium</taxon>
    </lineage>
</organism>
<dbReference type="InterPro" id="IPR036259">
    <property type="entry name" value="MFS_trans_sf"/>
</dbReference>